<reference evidence="3 4" key="1">
    <citation type="submission" date="2024-04" db="EMBL/GenBank/DDBJ databases">
        <title>Draft genome sequence of Sessilibacter corallicola NBRC 116591.</title>
        <authorList>
            <person name="Miyakawa T."/>
            <person name="Kusuya Y."/>
            <person name="Miura T."/>
        </authorList>
    </citation>
    <scope>NUCLEOTIDE SEQUENCE [LARGE SCALE GENOMIC DNA]</scope>
    <source>
        <strain evidence="3 4">KU-00831-HH</strain>
    </source>
</reference>
<organism evidence="3 4">
    <name type="scientific">Sessilibacter corallicola</name>
    <dbReference type="NCBI Taxonomy" id="2904075"/>
    <lineage>
        <taxon>Bacteria</taxon>
        <taxon>Pseudomonadati</taxon>
        <taxon>Pseudomonadota</taxon>
        <taxon>Gammaproteobacteria</taxon>
        <taxon>Cellvibrionales</taxon>
        <taxon>Cellvibrionaceae</taxon>
        <taxon>Sessilibacter</taxon>
    </lineage>
</organism>
<dbReference type="Pfam" id="PF01035">
    <property type="entry name" value="DNA_binding_1"/>
    <property type="match status" value="1"/>
</dbReference>
<dbReference type="Proteomes" id="UP001465153">
    <property type="component" value="Unassembled WGS sequence"/>
</dbReference>
<feature type="domain" description="Methylated-DNA-[protein]-cysteine S-methyltransferase DNA binding" evidence="2">
    <location>
        <begin position="9"/>
        <end position="84"/>
    </location>
</feature>
<proteinExistence type="predicted"/>
<keyword evidence="1" id="KW-0227">DNA damage</keyword>
<dbReference type="Gene3D" id="1.10.10.10">
    <property type="entry name" value="Winged helix-like DNA-binding domain superfamily/Winged helix DNA-binding domain"/>
    <property type="match status" value="1"/>
</dbReference>
<sequence length="100" mass="11413">MDSPEILSLYAQLNKVPKGTVVTYGSLAKMIGKPGGARWVGYVLKNLPEETKLPWHRVINSQGKISLPGERGEVQKRRLKKENVEFTNDRVRLKAYHWNP</sequence>
<dbReference type="PANTHER" id="PTHR42942">
    <property type="entry name" value="6-O-METHYLGUANINE DNA METHYLTRANSFERASE"/>
    <property type="match status" value="1"/>
</dbReference>
<keyword evidence="4" id="KW-1185">Reference proteome</keyword>
<dbReference type="EMBL" id="BAABWN010000003">
    <property type="protein sequence ID" value="GAA6167167.1"/>
    <property type="molecule type" value="Genomic_DNA"/>
</dbReference>
<evidence type="ECO:0000256" key="1">
    <source>
        <dbReference type="ARBA" id="ARBA00022763"/>
    </source>
</evidence>
<dbReference type="InterPro" id="IPR036217">
    <property type="entry name" value="MethylDNA_cys_MeTrfase_DNAb"/>
</dbReference>
<dbReference type="CDD" id="cd06445">
    <property type="entry name" value="ATase"/>
    <property type="match status" value="1"/>
</dbReference>
<dbReference type="InterPro" id="IPR014048">
    <property type="entry name" value="MethylDNA_cys_MeTrfase_DNA-bd"/>
</dbReference>
<dbReference type="PANTHER" id="PTHR42942:SF1">
    <property type="entry name" value="ALKYLTRANSFERASE-LIKE PROTEIN 1"/>
    <property type="match status" value="1"/>
</dbReference>
<comment type="caution">
    <text evidence="3">The sequence shown here is derived from an EMBL/GenBank/DDBJ whole genome shotgun (WGS) entry which is preliminary data.</text>
</comment>
<dbReference type="InterPro" id="IPR052520">
    <property type="entry name" value="ATL_DNA_repair"/>
</dbReference>
<dbReference type="RefSeq" id="WP_233088784.1">
    <property type="nucleotide sequence ID" value="NZ_BAABWN010000003.1"/>
</dbReference>
<evidence type="ECO:0000313" key="4">
    <source>
        <dbReference type="Proteomes" id="UP001465153"/>
    </source>
</evidence>
<name>A0ABQ0A691_9GAMM</name>
<evidence type="ECO:0000313" key="3">
    <source>
        <dbReference type="EMBL" id="GAA6167167.1"/>
    </source>
</evidence>
<dbReference type="InterPro" id="IPR036388">
    <property type="entry name" value="WH-like_DNA-bd_sf"/>
</dbReference>
<dbReference type="SUPFAM" id="SSF46767">
    <property type="entry name" value="Methylated DNA-protein cysteine methyltransferase, C-terminal domain"/>
    <property type="match status" value="1"/>
</dbReference>
<protein>
    <submittedName>
        <fullName evidence="3">DNA base-flipping protein</fullName>
    </submittedName>
</protein>
<accession>A0ABQ0A691</accession>
<evidence type="ECO:0000259" key="2">
    <source>
        <dbReference type="Pfam" id="PF01035"/>
    </source>
</evidence>
<gene>
    <name evidence="3" type="ORF">NBRC116591_09770</name>
</gene>